<evidence type="ECO:0000313" key="2">
    <source>
        <dbReference type="Proteomes" id="UP001146351"/>
    </source>
</evidence>
<proteinExistence type="predicted"/>
<keyword evidence="2" id="KW-1185">Reference proteome</keyword>
<evidence type="ECO:0000313" key="1">
    <source>
        <dbReference type="EMBL" id="KAJ5179306.1"/>
    </source>
</evidence>
<reference evidence="1" key="2">
    <citation type="journal article" date="2023" name="IMA Fungus">
        <title>Comparative genomic study of the Penicillium genus elucidates a diverse pangenome and 15 lateral gene transfer events.</title>
        <authorList>
            <person name="Petersen C."/>
            <person name="Sorensen T."/>
            <person name="Nielsen M.R."/>
            <person name="Sondergaard T.E."/>
            <person name="Sorensen J.L."/>
            <person name="Fitzpatrick D.A."/>
            <person name="Frisvad J.C."/>
            <person name="Nielsen K.L."/>
        </authorList>
    </citation>
    <scope>NUCLEOTIDE SEQUENCE</scope>
    <source>
        <strain evidence="1">IBT 21917</strain>
    </source>
</reference>
<accession>A0A9W9LVA0</accession>
<dbReference type="AlphaFoldDB" id="A0A9W9LVA0"/>
<comment type="caution">
    <text evidence="1">The sequence shown here is derived from an EMBL/GenBank/DDBJ whole genome shotgun (WGS) entry which is preliminary data.</text>
</comment>
<name>A0A9W9LVA0_9EURO</name>
<dbReference type="EMBL" id="JAPQKO010000002">
    <property type="protein sequence ID" value="KAJ5179306.1"/>
    <property type="molecule type" value="Genomic_DNA"/>
</dbReference>
<gene>
    <name evidence="1" type="ORF">N7492_002516</name>
</gene>
<dbReference type="Proteomes" id="UP001146351">
    <property type="component" value="Unassembled WGS sequence"/>
</dbReference>
<organism evidence="1 2">
    <name type="scientific">Penicillium capsulatum</name>
    <dbReference type="NCBI Taxonomy" id="69766"/>
    <lineage>
        <taxon>Eukaryota</taxon>
        <taxon>Fungi</taxon>
        <taxon>Dikarya</taxon>
        <taxon>Ascomycota</taxon>
        <taxon>Pezizomycotina</taxon>
        <taxon>Eurotiomycetes</taxon>
        <taxon>Eurotiomycetidae</taxon>
        <taxon>Eurotiales</taxon>
        <taxon>Aspergillaceae</taxon>
        <taxon>Penicillium</taxon>
    </lineage>
</organism>
<sequence>MALKIKTMAAVEILIPGTIKAKTIKAKPTKAKTIKAITTIKTANTQIVEIAQNQFAQNHQNSQHLNGPSQNGQYIHNQHDRNRNFHYNGGNRITKQNNFHRRGSFHHDPQLPPLRFIQTEPMLYDCDMDVEMTDAPPLDSEQLSRYPTWQDLAANTADLRSILNNTASGAIDVWAVLAEAHHRLASLENRIHNYNINYGNLH</sequence>
<protein>
    <submittedName>
        <fullName evidence="1">Uncharacterized protein</fullName>
    </submittedName>
</protein>
<reference evidence="1" key="1">
    <citation type="submission" date="2022-11" db="EMBL/GenBank/DDBJ databases">
        <authorList>
            <person name="Petersen C."/>
        </authorList>
    </citation>
    <scope>NUCLEOTIDE SEQUENCE</scope>
    <source>
        <strain evidence="1">IBT 21917</strain>
    </source>
</reference>